<sequence length="455" mass="50658">MSTHIPPLVDDQNPLYCPGISADAYLQSLRTRITFSSVSHNQDLSQSFAHIFGRLSHEEDSSSDTGENTFRFRRTERVSSQSPSEDLPPYFPVPSARMSRGNARLVGARAGIALKRKCSFSDLDAPPKYARSLQSPPDSSFDVEICHQSLRYDAKGSTPESKEISPVRDDDDIATSIRKLDAIFPGIRLRERLLNLDCATAQNIVDILAENGYINEQALKILRYTAVKSIVFAPSMFDENGLNLVGDDIYSIFSYADSFRSLTELSFAGIRIQNSDLQHIHHLPSLSVLRLNETGIGNEGVFLLVSLKRTLTKLFLTANHDISNDAVPAILFLINLSFLSILDTGIDMIGLRRLAKHMHEEDHVMDIEIPFACEAYVDNVTSHYLINPIPPLITNPHICGHLSSTVLKRNLEAHAAYNPSIVTSGTRPEMLERLSKILEIRQLDLLVLGMLEGNC</sequence>
<accession>A0A409WZQ3</accession>
<dbReference type="OrthoDB" id="120976at2759"/>
<dbReference type="InParanoid" id="A0A409WZQ3"/>
<dbReference type="Proteomes" id="UP000283269">
    <property type="component" value="Unassembled WGS sequence"/>
</dbReference>
<dbReference type="STRING" id="93625.A0A409WZQ3"/>
<comment type="caution">
    <text evidence="1">The sequence shown here is derived from an EMBL/GenBank/DDBJ whole genome shotgun (WGS) entry which is preliminary data.</text>
</comment>
<organism evidence="1 2">
    <name type="scientific">Psilocybe cyanescens</name>
    <dbReference type="NCBI Taxonomy" id="93625"/>
    <lineage>
        <taxon>Eukaryota</taxon>
        <taxon>Fungi</taxon>
        <taxon>Dikarya</taxon>
        <taxon>Basidiomycota</taxon>
        <taxon>Agaricomycotina</taxon>
        <taxon>Agaricomycetes</taxon>
        <taxon>Agaricomycetidae</taxon>
        <taxon>Agaricales</taxon>
        <taxon>Agaricineae</taxon>
        <taxon>Strophariaceae</taxon>
        <taxon>Psilocybe</taxon>
    </lineage>
</organism>
<keyword evidence="2" id="KW-1185">Reference proteome</keyword>
<dbReference type="EMBL" id="NHYD01002942">
    <property type="protein sequence ID" value="PPQ84005.1"/>
    <property type="molecule type" value="Genomic_DNA"/>
</dbReference>
<dbReference type="InterPro" id="IPR032675">
    <property type="entry name" value="LRR_dom_sf"/>
</dbReference>
<reference evidence="1 2" key="1">
    <citation type="journal article" date="2018" name="Evol. Lett.">
        <title>Horizontal gene cluster transfer increased hallucinogenic mushroom diversity.</title>
        <authorList>
            <person name="Reynolds H.T."/>
            <person name="Vijayakumar V."/>
            <person name="Gluck-Thaler E."/>
            <person name="Korotkin H.B."/>
            <person name="Matheny P.B."/>
            <person name="Slot J.C."/>
        </authorList>
    </citation>
    <scope>NUCLEOTIDE SEQUENCE [LARGE SCALE GENOMIC DNA]</scope>
    <source>
        <strain evidence="1 2">2631</strain>
    </source>
</reference>
<proteinExistence type="predicted"/>
<evidence type="ECO:0008006" key="3">
    <source>
        <dbReference type="Google" id="ProtNLM"/>
    </source>
</evidence>
<evidence type="ECO:0000313" key="2">
    <source>
        <dbReference type="Proteomes" id="UP000283269"/>
    </source>
</evidence>
<gene>
    <name evidence="1" type="ORF">CVT25_000551</name>
</gene>
<evidence type="ECO:0000313" key="1">
    <source>
        <dbReference type="EMBL" id="PPQ84005.1"/>
    </source>
</evidence>
<dbReference type="SUPFAM" id="SSF52047">
    <property type="entry name" value="RNI-like"/>
    <property type="match status" value="1"/>
</dbReference>
<protein>
    <recommendedName>
        <fullName evidence="3">RNI-like protein</fullName>
    </recommendedName>
</protein>
<name>A0A409WZQ3_PSICY</name>
<dbReference type="Gene3D" id="3.80.10.10">
    <property type="entry name" value="Ribonuclease Inhibitor"/>
    <property type="match status" value="1"/>
</dbReference>
<dbReference type="AlphaFoldDB" id="A0A409WZQ3"/>